<comment type="caution">
    <text evidence="1">The sequence shown here is derived from an EMBL/GenBank/DDBJ whole genome shotgun (WGS) entry which is preliminary data.</text>
</comment>
<dbReference type="Proteomes" id="UP000838756">
    <property type="component" value="Unassembled WGS sequence"/>
</dbReference>
<proteinExistence type="predicted"/>
<protein>
    <submittedName>
        <fullName evidence="1">Jg8176 protein</fullName>
    </submittedName>
</protein>
<reference evidence="1" key="1">
    <citation type="submission" date="2022-03" db="EMBL/GenBank/DDBJ databases">
        <authorList>
            <person name="Lindestad O."/>
        </authorList>
    </citation>
    <scope>NUCLEOTIDE SEQUENCE</scope>
</reference>
<dbReference type="AlphaFoldDB" id="A0A8S4SLA4"/>
<organism evidence="1 2">
    <name type="scientific">Pararge aegeria aegeria</name>
    <dbReference type="NCBI Taxonomy" id="348720"/>
    <lineage>
        <taxon>Eukaryota</taxon>
        <taxon>Metazoa</taxon>
        <taxon>Ecdysozoa</taxon>
        <taxon>Arthropoda</taxon>
        <taxon>Hexapoda</taxon>
        <taxon>Insecta</taxon>
        <taxon>Pterygota</taxon>
        <taxon>Neoptera</taxon>
        <taxon>Endopterygota</taxon>
        <taxon>Lepidoptera</taxon>
        <taxon>Glossata</taxon>
        <taxon>Ditrysia</taxon>
        <taxon>Papilionoidea</taxon>
        <taxon>Nymphalidae</taxon>
        <taxon>Satyrinae</taxon>
        <taxon>Satyrini</taxon>
        <taxon>Parargina</taxon>
        <taxon>Pararge</taxon>
    </lineage>
</organism>
<sequence length="80" mass="8997">MSFPKQSRDKSLCTTSNRIREDDTPYFKYRKKVYAEATPGGRPSSTLFIDITVGALTTPRCVLAFTEPTIKLGLRLPKNT</sequence>
<evidence type="ECO:0000313" key="1">
    <source>
        <dbReference type="EMBL" id="CAH2268169.1"/>
    </source>
</evidence>
<gene>
    <name evidence="1" type="primary">jg8176</name>
    <name evidence="1" type="ORF">PAEG_LOCUS26564</name>
</gene>
<accession>A0A8S4SLA4</accession>
<dbReference type="EMBL" id="CAKXAJ010026420">
    <property type="protein sequence ID" value="CAH2268169.1"/>
    <property type="molecule type" value="Genomic_DNA"/>
</dbReference>
<name>A0A8S4SLA4_9NEOP</name>
<keyword evidence="2" id="KW-1185">Reference proteome</keyword>
<evidence type="ECO:0000313" key="2">
    <source>
        <dbReference type="Proteomes" id="UP000838756"/>
    </source>
</evidence>